<dbReference type="HOGENOM" id="CLU_863984_0_0_1"/>
<organism evidence="3 4">
    <name type="scientific">Daphnia pulex</name>
    <name type="common">Water flea</name>
    <dbReference type="NCBI Taxonomy" id="6669"/>
    <lineage>
        <taxon>Eukaryota</taxon>
        <taxon>Metazoa</taxon>
        <taxon>Ecdysozoa</taxon>
        <taxon>Arthropoda</taxon>
        <taxon>Crustacea</taxon>
        <taxon>Branchiopoda</taxon>
        <taxon>Diplostraca</taxon>
        <taxon>Cladocera</taxon>
        <taxon>Anomopoda</taxon>
        <taxon>Daphniidae</taxon>
        <taxon>Daphnia</taxon>
    </lineage>
</organism>
<dbReference type="Pfam" id="PF16064">
    <property type="entry name" value="DUF4806"/>
    <property type="match status" value="1"/>
</dbReference>
<dbReference type="PANTHER" id="PTHR34153">
    <property type="entry name" value="SI:CH211-262H13.3-RELATED-RELATED"/>
    <property type="match status" value="1"/>
</dbReference>
<feature type="domain" description="DUF4806" evidence="2">
    <location>
        <begin position="200"/>
        <end position="275"/>
    </location>
</feature>
<dbReference type="InParanoid" id="E9HDD8"/>
<dbReference type="InterPro" id="IPR032071">
    <property type="entry name" value="DUF4806"/>
</dbReference>
<dbReference type="AlphaFoldDB" id="E9HDD8"/>
<gene>
    <name evidence="3" type="ORF">DAPPUDRAFT_328242</name>
</gene>
<protein>
    <recommendedName>
        <fullName evidence="2">DUF4806 domain-containing protein</fullName>
    </recommendedName>
</protein>
<dbReference type="OrthoDB" id="6778006at2759"/>
<accession>E9HDD8</accession>
<proteinExistence type="predicted"/>
<evidence type="ECO:0000313" key="3">
    <source>
        <dbReference type="EMBL" id="EFX70234.1"/>
    </source>
</evidence>
<dbReference type="eggNOG" id="ENOG502SFVC">
    <property type="taxonomic scope" value="Eukaryota"/>
</dbReference>
<keyword evidence="4" id="KW-1185">Reference proteome</keyword>
<dbReference type="KEGG" id="dpx:DAPPUDRAFT_328242"/>
<reference evidence="3 4" key="1">
    <citation type="journal article" date="2011" name="Science">
        <title>The ecoresponsive genome of Daphnia pulex.</title>
        <authorList>
            <person name="Colbourne J.K."/>
            <person name="Pfrender M.E."/>
            <person name="Gilbert D."/>
            <person name="Thomas W.K."/>
            <person name="Tucker A."/>
            <person name="Oakley T.H."/>
            <person name="Tokishita S."/>
            <person name="Aerts A."/>
            <person name="Arnold G.J."/>
            <person name="Basu M.K."/>
            <person name="Bauer D.J."/>
            <person name="Caceres C.E."/>
            <person name="Carmel L."/>
            <person name="Casola C."/>
            <person name="Choi J.H."/>
            <person name="Detter J.C."/>
            <person name="Dong Q."/>
            <person name="Dusheyko S."/>
            <person name="Eads B.D."/>
            <person name="Frohlich T."/>
            <person name="Geiler-Samerotte K.A."/>
            <person name="Gerlach D."/>
            <person name="Hatcher P."/>
            <person name="Jogdeo S."/>
            <person name="Krijgsveld J."/>
            <person name="Kriventseva E.V."/>
            <person name="Kultz D."/>
            <person name="Laforsch C."/>
            <person name="Lindquist E."/>
            <person name="Lopez J."/>
            <person name="Manak J.R."/>
            <person name="Muller J."/>
            <person name="Pangilinan J."/>
            <person name="Patwardhan R.P."/>
            <person name="Pitluck S."/>
            <person name="Pritham E.J."/>
            <person name="Rechtsteiner A."/>
            <person name="Rho M."/>
            <person name="Rogozin I.B."/>
            <person name="Sakarya O."/>
            <person name="Salamov A."/>
            <person name="Schaack S."/>
            <person name="Shapiro H."/>
            <person name="Shiga Y."/>
            <person name="Skalitzky C."/>
            <person name="Smith Z."/>
            <person name="Souvorov A."/>
            <person name="Sung W."/>
            <person name="Tang Z."/>
            <person name="Tsuchiya D."/>
            <person name="Tu H."/>
            <person name="Vos H."/>
            <person name="Wang M."/>
            <person name="Wolf Y.I."/>
            <person name="Yamagata H."/>
            <person name="Yamada T."/>
            <person name="Ye Y."/>
            <person name="Shaw J.R."/>
            <person name="Andrews J."/>
            <person name="Crease T.J."/>
            <person name="Tang H."/>
            <person name="Lucas S.M."/>
            <person name="Robertson H.M."/>
            <person name="Bork P."/>
            <person name="Koonin E.V."/>
            <person name="Zdobnov E.M."/>
            <person name="Grigoriev I.V."/>
            <person name="Lynch M."/>
            <person name="Boore J.L."/>
        </authorList>
    </citation>
    <scope>NUCLEOTIDE SEQUENCE [LARGE SCALE GENOMIC DNA]</scope>
</reference>
<dbReference type="PANTHER" id="PTHR34153:SF2">
    <property type="entry name" value="SI:CH211-262H13.3-RELATED"/>
    <property type="match status" value="1"/>
</dbReference>
<evidence type="ECO:0000313" key="4">
    <source>
        <dbReference type="Proteomes" id="UP000000305"/>
    </source>
</evidence>
<evidence type="ECO:0000256" key="1">
    <source>
        <dbReference type="SAM" id="MobiDB-lite"/>
    </source>
</evidence>
<name>E9HDD8_DAPPU</name>
<dbReference type="Proteomes" id="UP000000305">
    <property type="component" value="Unassembled WGS sequence"/>
</dbReference>
<dbReference type="PhylomeDB" id="E9HDD8"/>
<dbReference type="EMBL" id="GL732623">
    <property type="protein sequence ID" value="EFX70234.1"/>
    <property type="molecule type" value="Genomic_DNA"/>
</dbReference>
<evidence type="ECO:0000259" key="2">
    <source>
        <dbReference type="Pfam" id="PF16064"/>
    </source>
</evidence>
<feature type="region of interest" description="Disordered" evidence="1">
    <location>
        <begin position="93"/>
        <end position="133"/>
    </location>
</feature>
<feature type="compositionally biased region" description="Polar residues" evidence="1">
    <location>
        <begin position="101"/>
        <end position="115"/>
    </location>
</feature>
<sequence length="322" mass="35220">MKNDLETLAQMHLRLKENICIQHSDSSELAGVIRKESAGPSPLDCYPTAGTSSVHHYSTAGLTIVHDDPTSFSSSVPSYPTAGPSSLIASQAPIGHPSGSGPVNLTGISTSSESSGLGGPVPEYHRLQPQQPTSMLPMSAGVSRNLRVNAHLTTRGSDMSSSANLELPNDSIRGSDVKKILRRPTKCTINHPTVTEIQGLPLQTMAELERYEISLRNEEVRRQLVDMISSIGGNGFKDAIERALAAVASDKVLRDVNWLGRKRKDKQRKGCHDMLLIKSILEEVRKQPEFEDVVRHNNTVFQTHAKNWLRHAPARASNLTEE</sequence>